<feature type="non-terminal residue" evidence="1">
    <location>
        <position position="1"/>
    </location>
</feature>
<sequence length="71" mass="7992">MYDLLTEVLGSLALVPETPLKFKVDIRAREQLSDNVADLVSRHFVELWPLLNDKASECNQPNLVGTIDPEN</sequence>
<keyword evidence="2" id="KW-1185">Reference proteome</keyword>
<comment type="caution">
    <text evidence="1">The sequence shown here is derived from an EMBL/GenBank/DDBJ whole genome shotgun (WGS) entry which is preliminary data.</text>
</comment>
<evidence type="ECO:0000313" key="1">
    <source>
        <dbReference type="EMBL" id="KAF9943467.1"/>
    </source>
</evidence>
<protein>
    <submittedName>
        <fullName evidence="1">Uncharacterized protein</fullName>
    </submittedName>
</protein>
<organism evidence="1 2">
    <name type="scientific">Mortierella alpina</name>
    <name type="common">Oleaginous fungus</name>
    <name type="synonym">Mortierella renispora</name>
    <dbReference type="NCBI Taxonomy" id="64518"/>
    <lineage>
        <taxon>Eukaryota</taxon>
        <taxon>Fungi</taxon>
        <taxon>Fungi incertae sedis</taxon>
        <taxon>Mucoromycota</taxon>
        <taxon>Mortierellomycotina</taxon>
        <taxon>Mortierellomycetes</taxon>
        <taxon>Mortierellales</taxon>
        <taxon>Mortierellaceae</taxon>
        <taxon>Mortierella</taxon>
    </lineage>
</organism>
<dbReference type="EMBL" id="JAAAHY010003224">
    <property type="protein sequence ID" value="KAF9943467.1"/>
    <property type="molecule type" value="Genomic_DNA"/>
</dbReference>
<evidence type="ECO:0000313" key="2">
    <source>
        <dbReference type="Proteomes" id="UP000738359"/>
    </source>
</evidence>
<reference evidence="1" key="1">
    <citation type="journal article" date="2020" name="Fungal Divers.">
        <title>Resolving the Mortierellaceae phylogeny through synthesis of multi-gene phylogenetics and phylogenomics.</title>
        <authorList>
            <person name="Vandepol N."/>
            <person name="Liber J."/>
            <person name="Desiro A."/>
            <person name="Na H."/>
            <person name="Kennedy M."/>
            <person name="Barry K."/>
            <person name="Grigoriev I.V."/>
            <person name="Miller A.N."/>
            <person name="O'Donnell K."/>
            <person name="Stajich J.E."/>
            <person name="Bonito G."/>
        </authorList>
    </citation>
    <scope>NUCLEOTIDE SEQUENCE</scope>
    <source>
        <strain evidence="1">CK1249</strain>
    </source>
</reference>
<name>A0A9P6IP59_MORAP</name>
<dbReference type="Proteomes" id="UP000738359">
    <property type="component" value="Unassembled WGS sequence"/>
</dbReference>
<gene>
    <name evidence="1" type="ORF">BGZ70_005931</name>
</gene>
<proteinExistence type="predicted"/>
<dbReference type="AlphaFoldDB" id="A0A9P6IP59"/>
<accession>A0A9P6IP59</accession>